<reference evidence="2" key="1">
    <citation type="submission" date="2020-08" db="EMBL/GenBank/DDBJ databases">
        <title>Genome public.</title>
        <authorList>
            <person name="Liu C."/>
            <person name="Sun Q."/>
        </authorList>
    </citation>
    <scope>NUCLEOTIDE SEQUENCE</scope>
    <source>
        <strain evidence="2">BX21</strain>
    </source>
</reference>
<feature type="transmembrane region" description="Helical" evidence="1">
    <location>
        <begin position="116"/>
        <end position="137"/>
    </location>
</feature>
<dbReference type="NCBIfam" id="TIGR04011">
    <property type="entry name" value="poly_gGlu_PgsC"/>
    <property type="match status" value="1"/>
</dbReference>
<dbReference type="InterPro" id="IPR008338">
    <property type="entry name" value="Capsule_biosynth_CapC"/>
</dbReference>
<keyword evidence="3" id="KW-1185">Reference proteome</keyword>
<feature type="transmembrane region" description="Helical" evidence="1">
    <location>
        <begin position="7"/>
        <end position="37"/>
    </location>
</feature>
<keyword evidence="1" id="KW-1133">Transmembrane helix</keyword>
<keyword evidence="1" id="KW-0472">Membrane</keyword>
<comment type="caution">
    <text evidence="2">The sequence shown here is derived from an EMBL/GenBank/DDBJ whole genome shotgun (WGS) entry which is preliminary data.</text>
</comment>
<organism evidence="2 3">
    <name type="scientific">Paratissierella segnis</name>
    <dbReference type="NCBI Taxonomy" id="2763679"/>
    <lineage>
        <taxon>Bacteria</taxon>
        <taxon>Bacillati</taxon>
        <taxon>Bacillota</taxon>
        <taxon>Tissierellia</taxon>
        <taxon>Tissierellales</taxon>
        <taxon>Tissierellaceae</taxon>
        <taxon>Paratissierella</taxon>
    </lineage>
</organism>
<dbReference type="PRINTS" id="PR01759">
    <property type="entry name" value="CAPSULEPROTC"/>
</dbReference>
<evidence type="ECO:0000256" key="1">
    <source>
        <dbReference type="SAM" id="Phobius"/>
    </source>
</evidence>
<gene>
    <name evidence="2" type="primary">pgsC</name>
    <name evidence="2" type="ORF">H8707_12285</name>
</gene>
<feature type="transmembrane region" description="Helical" evidence="1">
    <location>
        <begin position="43"/>
        <end position="67"/>
    </location>
</feature>
<dbReference type="Pfam" id="PF14102">
    <property type="entry name" value="Caps_synth_CapC"/>
    <property type="match status" value="1"/>
</dbReference>
<dbReference type="AlphaFoldDB" id="A0A926ESK1"/>
<proteinExistence type="predicted"/>
<keyword evidence="1" id="KW-0812">Transmembrane</keyword>
<sequence length="142" mass="15928">MSKECMILGILLSIIYYELTEISPGGLIVPGYIALYINSPEKIFYTLIISILTFLIVKVIGSFAILYGKRRFAIMILFSFIIKYFIGLFHIIPGNLDVIGYLIPGIIAQDFEKQGIFNTIISLSIVVAILVLILLLFNISVF</sequence>
<accession>A0A926ESK1</accession>
<dbReference type="EMBL" id="JACRTG010000029">
    <property type="protein sequence ID" value="MBC8588993.1"/>
    <property type="molecule type" value="Genomic_DNA"/>
</dbReference>
<name>A0A926ESK1_9FIRM</name>
<evidence type="ECO:0000313" key="3">
    <source>
        <dbReference type="Proteomes" id="UP000601171"/>
    </source>
</evidence>
<evidence type="ECO:0000313" key="2">
    <source>
        <dbReference type="EMBL" id="MBC8588993.1"/>
    </source>
</evidence>
<dbReference type="GO" id="GO:0016020">
    <property type="term" value="C:membrane"/>
    <property type="evidence" value="ECO:0007669"/>
    <property type="project" value="InterPro"/>
</dbReference>
<feature type="transmembrane region" description="Helical" evidence="1">
    <location>
        <begin position="74"/>
        <end position="96"/>
    </location>
</feature>
<protein>
    <submittedName>
        <fullName evidence="2">Poly-gamma-glutamate biosynthesis protein PgsC</fullName>
    </submittedName>
</protein>
<dbReference type="Proteomes" id="UP000601171">
    <property type="component" value="Unassembled WGS sequence"/>
</dbReference>
<dbReference type="GO" id="GO:0045227">
    <property type="term" value="P:capsule polysaccharide biosynthetic process"/>
    <property type="evidence" value="ECO:0007669"/>
    <property type="project" value="InterPro"/>
</dbReference>